<protein>
    <submittedName>
        <fullName evidence="1">Uncharacterized protein</fullName>
    </submittedName>
</protein>
<dbReference type="RefSeq" id="WP_421957843.1">
    <property type="nucleotide sequence ID" value="NZ_CACRTZ010000026.1"/>
</dbReference>
<sequence>MDNISLTDSQIEEFISEIKVVTNPRARWVEQRKSKRKNYDVESFDGKRKYTLYIRQNTILPDNFSCGLRLEIPGREPVTLVRYNGCDHPHENPLEGDNVSFKCHIHRATERYIDLGRKPEHFAVATDRYNNCNGALKCLVDDCKISGLTLPDIDTTRDLFDDN</sequence>
<dbReference type="AlphaFoldDB" id="A0A6N3EJK8"/>
<name>A0A6N3EJK8_9ENTR</name>
<organism evidence="1">
    <name type="scientific">Phytobacter massiliensis</name>
    <dbReference type="NCBI Taxonomy" id="1485952"/>
    <lineage>
        <taxon>Bacteria</taxon>
        <taxon>Pseudomonadati</taxon>
        <taxon>Pseudomonadota</taxon>
        <taxon>Gammaproteobacteria</taxon>
        <taxon>Enterobacterales</taxon>
        <taxon>Enterobacteriaceae</taxon>
        <taxon>Phytobacter</taxon>
    </lineage>
</organism>
<dbReference type="InterPro" id="IPR053916">
    <property type="entry name" value="DUF6978"/>
</dbReference>
<dbReference type="Pfam" id="PF22398">
    <property type="entry name" value="DUF6978"/>
    <property type="match status" value="1"/>
</dbReference>
<evidence type="ECO:0000313" key="1">
    <source>
        <dbReference type="EMBL" id="VYU41042.1"/>
    </source>
</evidence>
<proteinExistence type="predicted"/>
<dbReference type="EMBL" id="CACRTZ010000026">
    <property type="protein sequence ID" value="VYU41042.1"/>
    <property type="molecule type" value="Genomic_DNA"/>
</dbReference>
<gene>
    <name evidence="1" type="ORF">EMLFYP7_02263</name>
</gene>
<reference evidence="1" key="1">
    <citation type="submission" date="2019-11" db="EMBL/GenBank/DDBJ databases">
        <authorList>
            <person name="Feng L."/>
        </authorList>
    </citation>
    <scope>NUCLEOTIDE SEQUENCE</scope>
    <source>
        <strain evidence="1">EMassiliensisLFYP7</strain>
    </source>
</reference>
<accession>A0A6N3EJK8</accession>